<accession>A0A371BBN3</accession>
<sequence length="81" mass="8992">MTNVTYEIVEHDGGWAYKVDGVFSEPFPTHAEALKAAKRAAAEQVVPGHTEEIEYEDEKGKWHTETASGSDRPTTTIKDTK</sequence>
<feature type="region of interest" description="Disordered" evidence="1">
    <location>
        <begin position="43"/>
        <end position="81"/>
    </location>
</feature>
<evidence type="ECO:0000256" key="1">
    <source>
        <dbReference type="SAM" id="MobiDB-lite"/>
    </source>
</evidence>
<name>A0A371BBN3_9BRAD</name>
<dbReference type="RefSeq" id="WP_115516850.1">
    <property type="nucleotide sequence ID" value="NZ_QRGO01000001.1"/>
</dbReference>
<evidence type="ECO:0000313" key="2">
    <source>
        <dbReference type="EMBL" id="RDV04823.1"/>
    </source>
</evidence>
<dbReference type="EMBL" id="QRGO01000001">
    <property type="protein sequence ID" value="RDV04823.1"/>
    <property type="molecule type" value="Genomic_DNA"/>
</dbReference>
<protein>
    <submittedName>
        <fullName evidence="2">DUF2188 domain-containing protein</fullName>
    </submittedName>
</protein>
<keyword evidence="3" id="KW-1185">Reference proteome</keyword>
<reference evidence="3" key="1">
    <citation type="submission" date="2018-08" db="EMBL/GenBank/DDBJ databases">
        <authorList>
            <person name="Kim S.-J."/>
            <person name="Jung G.-Y."/>
        </authorList>
    </citation>
    <scope>NUCLEOTIDE SEQUENCE [LARGE SCALE GENOMIC DNA]</scope>
    <source>
        <strain evidence="3">GY_H</strain>
    </source>
</reference>
<evidence type="ECO:0000313" key="3">
    <source>
        <dbReference type="Proteomes" id="UP000263993"/>
    </source>
</evidence>
<dbReference type="AlphaFoldDB" id="A0A371BBN3"/>
<feature type="compositionally biased region" description="Polar residues" evidence="1">
    <location>
        <begin position="65"/>
        <end position="81"/>
    </location>
</feature>
<comment type="caution">
    <text evidence="2">The sequence shown here is derived from an EMBL/GenBank/DDBJ whole genome shotgun (WGS) entry which is preliminary data.</text>
</comment>
<dbReference type="InterPro" id="IPR018691">
    <property type="entry name" value="DUF2188"/>
</dbReference>
<organism evidence="2 3">
    <name type="scientific">Undibacter mobilis</name>
    <dbReference type="NCBI Taxonomy" id="2292256"/>
    <lineage>
        <taxon>Bacteria</taxon>
        <taxon>Pseudomonadati</taxon>
        <taxon>Pseudomonadota</taxon>
        <taxon>Alphaproteobacteria</taxon>
        <taxon>Hyphomicrobiales</taxon>
        <taxon>Nitrobacteraceae</taxon>
        <taxon>Undibacter</taxon>
    </lineage>
</organism>
<dbReference type="OrthoDB" id="7596641at2"/>
<proteinExistence type="predicted"/>
<dbReference type="Pfam" id="PF09954">
    <property type="entry name" value="DUF2188"/>
    <property type="match status" value="1"/>
</dbReference>
<gene>
    <name evidence="2" type="ORF">DXH78_09765</name>
</gene>
<dbReference type="Proteomes" id="UP000263993">
    <property type="component" value="Unassembled WGS sequence"/>
</dbReference>